<dbReference type="InterPro" id="IPR011009">
    <property type="entry name" value="Kinase-like_dom_sf"/>
</dbReference>
<protein>
    <submittedName>
        <fullName evidence="5">Protein kinase-like domain</fullName>
    </submittedName>
</protein>
<dbReference type="PANTHER" id="PTHR10048:SF22">
    <property type="entry name" value="PHOSPHATIDYLINOSITOL 4-KINASE BETA"/>
    <property type="match status" value="1"/>
</dbReference>
<sequence>MLQHYVEILQNDFGDKRLIACEMVKPLDKQKQEKLRQQENWDQIQLKIQEYGTGFWDPSSLEDSENITTNHIVLNNYTSKYDKTSSINPFYKSNQQQIKEQKMEENKSNTSQNVGFLSTINFIEDLIQISEDLKFAEPKVVSLRSELQKLNQHLPANSIRNHVILNIVAKEAKVFSTKERAPFYICVELFRPEEESEKNLQDSLVTKIESKMRQQKQDVKIWSYDLKLSQPLTALVKKNPLTKQERLYGSDDQSFNQLVQESRSFKQAQQQKSAQVLLKPSIQKNESYKNKNDKKNKKNRTKIDNDIKEPLLTKETDDDDLSDSQNQLEQPQNTQQSRQINLNPKEAQINQNQERSDQDTNGEKTQNGLSNEQIEQHKEQISKTFVDQNQHNQDQNNFRTLSFQVSGENGRSTIINRQKSTTIGTAYFYDREIQQKVQEEHELEENKQGEEEYINHDEIQIIEEEDEPQSRDQKNKSQKLSNQENASNLKNNSKIKAGQKSKDASFIAEQFVNQYRIKKQITIQSHDNQKIDKNSMQYQIFGEDLEEQEKRIRQQSIYGHFKSWKLIHLIIKTGDNLKQEQFAQQLIYQFQQIFELEKTDLLLRPYEILSVGPGEGLMETVKNSVTFDSLHKTLQTNYKNITDLDVFFRQFYGENFGKARENFLNSLAAYSLVCYFLQVKDRHNGNILLHKDGYLVHIDFGFFFSNAPGQGLAFEKNVPFKMLQDYIVILGGTKSYSFQRFRRKFHKGFMAAKRHQDKIMILAKMMFSGHGSTLPCFEAGEQAIKDLEQRFNPPGIQTEQQLYNHTQQYMNLFENNV</sequence>
<evidence type="ECO:0000256" key="1">
    <source>
        <dbReference type="ARBA" id="ARBA00022679"/>
    </source>
</evidence>
<dbReference type="CDD" id="cd00893">
    <property type="entry name" value="PI4Kc_III"/>
    <property type="match status" value="1"/>
</dbReference>
<dbReference type="EMBL" id="LDAU01000082">
    <property type="protein sequence ID" value="KRX07569.1"/>
    <property type="molecule type" value="Genomic_DNA"/>
</dbReference>
<dbReference type="Pfam" id="PF00454">
    <property type="entry name" value="PI3_PI4_kinase"/>
    <property type="match status" value="1"/>
</dbReference>
<dbReference type="OrthoDB" id="10264149at2759"/>
<evidence type="ECO:0000259" key="4">
    <source>
        <dbReference type="PROSITE" id="PS50290"/>
    </source>
</evidence>
<reference evidence="5 6" key="1">
    <citation type="journal article" date="2015" name="Sci. Rep.">
        <title>Genome of the facultative scuticociliatosis pathogen Pseudocohnilembus persalinus provides insight into its virulence through horizontal gene transfer.</title>
        <authorList>
            <person name="Xiong J."/>
            <person name="Wang G."/>
            <person name="Cheng J."/>
            <person name="Tian M."/>
            <person name="Pan X."/>
            <person name="Warren A."/>
            <person name="Jiang C."/>
            <person name="Yuan D."/>
            <person name="Miao W."/>
        </authorList>
    </citation>
    <scope>NUCLEOTIDE SEQUENCE [LARGE SCALE GENOMIC DNA]</scope>
    <source>
        <strain evidence="5">36N120E</strain>
    </source>
</reference>
<dbReference type="SUPFAM" id="SSF56112">
    <property type="entry name" value="Protein kinase-like (PK-like)"/>
    <property type="match status" value="1"/>
</dbReference>
<dbReference type="Gene3D" id="1.10.1070.11">
    <property type="entry name" value="Phosphatidylinositol 3-/4-kinase, catalytic domain"/>
    <property type="match status" value="1"/>
</dbReference>
<organism evidence="5 6">
    <name type="scientific">Pseudocohnilembus persalinus</name>
    <name type="common">Ciliate</name>
    <dbReference type="NCBI Taxonomy" id="266149"/>
    <lineage>
        <taxon>Eukaryota</taxon>
        <taxon>Sar</taxon>
        <taxon>Alveolata</taxon>
        <taxon>Ciliophora</taxon>
        <taxon>Intramacronucleata</taxon>
        <taxon>Oligohymenophorea</taxon>
        <taxon>Scuticociliatia</taxon>
        <taxon>Philasterida</taxon>
        <taxon>Pseudocohnilembidae</taxon>
        <taxon>Pseudocohnilembus</taxon>
    </lineage>
</organism>
<dbReference type="InParanoid" id="A0A0V0QZD8"/>
<dbReference type="GO" id="GO:0048015">
    <property type="term" value="P:phosphatidylinositol-mediated signaling"/>
    <property type="evidence" value="ECO:0007669"/>
    <property type="project" value="TreeGrafter"/>
</dbReference>
<feature type="region of interest" description="Disordered" evidence="3">
    <location>
        <begin position="270"/>
        <end position="377"/>
    </location>
</feature>
<dbReference type="PROSITE" id="PS50290">
    <property type="entry name" value="PI3_4_KINASE_3"/>
    <property type="match status" value="1"/>
</dbReference>
<dbReference type="Gene3D" id="3.30.1010.10">
    <property type="entry name" value="Phosphatidylinositol 3-kinase Catalytic Subunit, Chain A, domain 4"/>
    <property type="match status" value="1"/>
</dbReference>
<dbReference type="InterPro" id="IPR000403">
    <property type="entry name" value="PI3/4_kinase_cat_dom"/>
</dbReference>
<keyword evidence="1" id="KW-0808">Transferase</keyword>
<proteinExistence type="predicted"/>
<feature type="compositionally biased region" description="Low complexity" evidence="3">
    <location>
        <begin position="323"/>
        <end position="336"/>
    </location>
</feature>
<feature type="compositionally biased region" description="Basic and acidic residues" evidence="3">
    <location>
        <begin position="301"/>
        <end position="315"/>
    </location>
</feature>
<dbReference type="GO" id="GO:0004430">
    <property type="term" value="F:1-phosphatidylinositol 4-kinase activity"/>
    <property type="evidence" value="ECO:0007669"/>
    <property type="project" value="TreeGrafter"/>
</dbReference>
<dbReference type="SMART" id="SM00146">
    <property type="entry name" value="PI3Kc"/>
    <property type="match status" value="1"/>
</dbReference>
<evidence type="ECO:0000313" key="6">
    <source>
        <dbReference type="Proteomes" id="UP000054937"/>
    </source>
</evidence>
<accession>A0A0V0QZD8</accession>
<feature type="compositionally biased region" description="Polar residues" evidence="3">
    <location>
        <begin position="337"/>
        <end position="353"/>
    </location>
</feature>
<dbReference type="AlphaFoldDB" id="A0A0V0QZD8"/>
<feature type="compositionally biased region" description="Polar residues" evidence="3">
    <location>
        <begin position="478"/>
        <end position="494"/>
    </location>
</feature>
<evidence type="ECO:0000256" key="2">
    <source>
        <dbReference type="ARBA" id="ARBA00022777"/>
    </source>
</evidence>
<dbReference type="GO" id="GO:0016020">
    <property type="term" value="C:membrane"/>
    <property type="evidence" value="ECO:0007669"/>
    <property type="project" value="TreeGrafter"/>
</dbReference>
<gene>
    <name evidence="5" type="ORF">PPERSA_11118</name>
</gene>
<evidence type="ECO:0000256" key="3">
    <source>
        <dbReference type="SAM" id="MobiDB-lite"/>
    </source>
</evidence>
<dbReference type="GO" id="GO:0005737">
    <property type="term" value="C:cytoplasm"/>
    <property type="evidence" value="ECO:0007669"/>
    <property type="project" value="TreeGrafter"/>
</dbReference>
<comment type="caution">
    <text evidence="5">The sequence shown here is derived from an EMBL/GenBank/DDBJ whole genome shotgun (WGS) entry which is preliminary data.</text>
</comment>
<keyword evidence="6" id="KW-1185">Reference proteome</keyword>
<dbReference type="InterPro" id="IPR015433">
    <property type="entry name" value="PI3/4_kinase"/>
</dbReference>
<feature type="compositionally biased region" description="Polar residues" evidence="3">
    <location>
        <begin position="363"/>
        <end position="373"/>
    </location>
</feature>
<dbReference type="InterPro" id="IPR036940">
    <property type="entry name" value="PI3/4_kinase_cat_sf"/>
</dbReference>
<name>A0A0V0QZD8_PSEPJ</name>
<evidence type="ECO:0000313" key="5">
    <source>
        <dbReference type="EMBL" id="KRX07569.1"/>
    </source>
</evidence>
<feature type="region of interest" description="Disordered" evidence="3">
    <location>
        <begin position="465"/>
        <end position="497"/>
    </location>
</feature>
<dbReference type="PANTHER" id="PTHR10048">
    <property type="entry name" value="PHOSPHATIDYLINOSITOL KINASE"/>
    <property type="match status" value="1"/>
</dbReference>
<keyword evidence="2 5" id="KW-0418">Kinase</keyword>
<dbReference type="Proteomes" id="UP000054937">
    <property type="component" value="Unassembled WGS sequence"/>
</dbReference>
<feature type="domain" description="PI3K/PI4K catalytic" evidence="4">
    <location>
        <begin position="543"/>
        <end position="816"/>
    </location>
</feature>
<dbReference type="GO" id="GO:0046854">
    <property type="term" value="P:phosphatidylinositol phosphate biosynthetic process"/>
    <property type="evidence" value="ECO:0007669"/>
    <property type="project" value="InterPro"/>
</dbReference>